<dbReference type="EMBL" id="JALJOR010000021">
    <property type="protein sequence ID" value="KAK9803429.1"/>
    <property type="molecule type" value="Genomic_DNA"/>
</dbReference>
<reference evidence="1 2" key="1">
    <citation type="journal article" date="2024" name="Nat. Commun.">
        <title>Phylogenomics reveals the evolutionary origins of lichenization in chlorophyte algae.</title>
        <authorList>
            <person name="Puginier C."/>
            <person name="Libourel C."/>
            <person name="Otte J."/>
            <person name="Skaloud P."/>
            <person name="Haon M."/>
            <person name="Grisel S."/>
            <person name="Petersen M."/>
            <person name="Berrin J.G."/>
            <person name="Delaux P.M."/>
            <person name="Dal Grande F."/>
            <person name="Keller J."/>
        </authorList>
    </citation>
    <scope>NUCLEOTIDE SEQUENCE [LARGE SCALE GENOMIC DNA]</scope>
    <source>
        <strain evidence="1 2">SAG 2043</strain>
    </source>
</reference>
<evidence type="ECO:0000313" key="1">
    <source>
        <dbReference type="EMBL" id="KAK9803429.1"/>
    </source>
</evidence>
<dbReference type="PANTHER" id="PTHR33344">
    <property type="entry name" value="OS02G0761600 PROTEIN"/>
    <property type="match status" value="1"/>
</dbReference>
<accession>A0AAW1P5I7</accession>
<dbReference type="Proteomes" id="UP001489004">
    <property type="component" value="Unassembled WGS sequence"/>
</dbReference>
<keyword evidence="2" id="KW-1185">Reference proteome</keyword>
<dbReference type="AlphaFoldDB" id="A0AAW1P5I7"/>
<organism evidence="1 2">
    <name type="scientific">[Myrmecia] bisecta</name>
    <dbReference type="NCBI Taxonomy" id="41462"/>
    <lineage>
        <taxon>Eukaryota</taxon>
        <taxon>Viridiplantae</taxon>
        <taxon>Chlorophyta</taxon>
        <taxon>core chlorophytes</taxon>
        <taxon>Trebouxiophyceae</taxon>
        <taxon>Trebouxiales</taxon>
        <taxon>Trebouxiaceae</taxon>
        <taxon>Myrmecia</taxon>
    </lineage>
</organism>
<comment type="caution">
    <text evidence="1">The sequence shown here is derived from an EMBL/GenBank/DDBJ whole genome shotgun (WGS) entry which is preliminary data.</text>
</comment>
<evidence type="ECO:0000313" key="2">
    <source>
        <dbReference type="Proteomes" id="UP001489004"/>
    </source>
</evidence>
<name>A0AAW1P5I7_9CHLO</name>
<proteinExistence type="predicted"/>
<gene>
    <name evidence="1" type="ORF">WJX72_011992</name>
</gene>
<sequence>MAGVLAKLLLFTAAVYLTWNLSMLFSRAIAGWGKGRNNSISTALADLTSEQRAVYAALSAHTCGSPAVDGYAHVDATCLAEAPTMQWWKAWTAGGGKPEDLRVHYERRADYDGVAVQWGLGNQKASVEECGEACRQHRPGSVKGPFQDFPCNAFAWCAEEQCFEPDAHVHTKGDCWLKFTEGPANPEVNFRGALVEDWQERHPTAPDHVQWHTGVVLPPGIPLNNGTWSPRYFW</sequence>
<protein>
    <submittedName>
        <fullName evidence="1">Uncharacterized protein</fullName>
    </submittedName>
</protein>